<dbReference type="Proteomes" id="UP000887574">
    <property type="component" value="Unplaced"/>
</dbReference>
<evidence type="ECO:0000256" key="2">
    <source>
        <dbReference type="ARBA" id="ARBA00022574"/>
    </source>
</evidence>
<dbReference type="PANTHER" id="PTHR22846">
    <property type="entry name" value="WD40 REPEAT PROTEIN"/>
    <property type="match status" value="1"/>
</dbReference>
<reference evidence="6" key="1">
    <citation type="submission" date="2022-11" db="UniProtKB">
        <authorList>
            <consortium name="WormBaseParasite"/>
        </authorList>
    </citation>
    <scope>IDENTIFICATION</scope>
</reference>
<evidence type="ECO:0000313" key="5">
    <source>
        <dbReference type="Proteomes" id="UP000887574"/>
    </source>
</evidence>
<dbReference type="Pfam" id="PF08513">
    <property type="entry name" value="LisH"/>
    <property type="match status" value="1"/>
</dbReference>
<keyword evidence="5" id="KW-1185">Reference proteome</keyword>
<comment type="subcellular location">
    <subcellularLocation>
        <location evidence="1">Nucleus</location>
    </subcellularLocation>
</comment>
<accession>A0A915DH78</accession>
<name>A0A915DH78_9BILA</name>
<protein>
    <submittedName>
        <fullName evidence="6">LisH domain-containing protein</fullName>
    </submittedName>
</protein>
<dbReference type="WBParaSite" id="jg19221">
    <property type="protein sequence ID" value="jg19221"/>
    <property type="gene ID" value="jg19221"/>
</dbReference>
<dbReference type="InterPro" id="IPR045183">
    <property type="entry name" value="Ebi-like"/>
</dbReference>
<dbReference type="Gene3D" id="1.20.960.30">
    <property type="match status" value="1"/>
</dbReference>
<keyword evidence="2" id="KW-0853">WD repeat</keyword>
<keyword evidence="3" id="KW-0677">Repeat</keyword>
<dbReference type="GO" id="GO:0000118">
    <property type="term" value="C:histone deacetylase complex"/>
    <property type="evidence" value="ECO:0007669"/>
    <property type="project" value="TreeGrafter"/>
</dbReference>
<sequence length="117" mass="13196">MLELCTGIQARNISASTTTTSSTLLSSWSTPVCWYCLFLNYIHSRKQTTGMAFNSDEVNFLVYRYLEESGFHHSAYVFGYESSVLNAGIDSSLLPRGALMSLIQKGFYLLRLKSSHY</sequence>
<organism evidence="5 6">
    <name type="scientific">Ditylenchus dipsaci</name>
    <dbReference type="NCBI Taxonomy" id="166011"/>
    <lineage>
        <taxon>Eukaryota</taxon>
        <taxon>Metazoa</taxon>
        <taxon>Ecdysozoa</taxon>
        <taxon>Nematoda</taxon>
        <taxon>Chromadorea</taxon>
        <taxon>Rhabditida</taxon>
        <taxon>Tylenchina</taxon>
        <taxon>Tylenchomorpha</taxon>
        <taxon>Sphaerularioidea</taxon>
        <taxon>Anguinidae</taxon>
        <taxon>Anguininae</taxon>
        <taxon>Ditylenchus</taxon>
    </lineage>
</organism>
<proteinExistence type="predicted"/>
<dbReference type="SMART" id="SM00667">
    <property type="entry name" value="LisH"/>
    <property type="match status" value="1"/>
</dbReference>
<dbReference type="PROSITE" id="PS50896">
    <property type="entry name" value="LISH"/>
    <property type="match status" value="1"/>
</dbReference>
<evidence type="ECO:0000256" key="4">
    <source>
        <dbReference type="ARBA" id="ARBA00023242"/>
    </source>
</evidence>
<evidence type="ECO:0000256" key="1">
    <source>
        <dbReference type="ARBA" id="ARBA00004123"/>
    </source>
</evidence>
<dbReference type="GO" id="GO:0006357">
    <property type="term" value="P:regulation of transcription by RNA polymerase II"/>
    <property type="evidence" value="ECO:0007669"/>
    <property type="project" value="TreeGrafter"/>
</dbReference>
<dbReference type="AlphaFoldDB" id="A0A915DH78"/>
<evidence type="ECO:0000256" key="3">
    <source>
        <dbReference type="ARBA" id="ARBA00022737"/>
    </source>
</evidence>
<dbReference type="InterPro" id="IPR006594">
    <property type="entry name" value="LisH"/>
</dbReference>
<dbReference type="GO" id="GO:0003714">
    <property type="term" value="F:transcription corepressor activity"/>
    <property type="evidence" value="ECO:0007669"/>
    <property type="project" value="InterPro"/>
</dbReference>
<keyword evidence="4" id="KW-0539">Nucleus</keyword>
<evidence type="ECO:0000313" key="6">
    <source>
        <dbReference type="WBParaSite" id="jg19221"/>
    </source>
</evidence>
<dbReference type="PANTHER" id="PTHR22846:SF2">
    <property type="entry name" value="F-BOX-LIKE_WD REPEAT-CONTAINING PROTEIN EBI"/>
    <property type="match status" value="1"/>
</dbReference>